<comment type="subcellular location">
    <subcellularLocation>
        <location evidence="1">Cell envelope</location>
    </subcellularLocation>
</comment>
<dbReference type="PANTHER" id="PTHR35936">
    <property type="entry name" value="MEMBRANE-BOUND LYTIC MUREIN TRANSGLYCOSYLASE F"/>
    <property type="match status" value="1"/>
</dbReference>
<dbReference type="GO" id="GO:0030313">
    <property type="term" value="C:cell envelope"/>
    <property type="evidence" value="ECO:0007669"/>
    <property type="project" value="UniProtKB-SubCell"/>
</dbReference>
<feature type="domain" description="Solute-binding protein family 3/N-terminal" evidence="6">
    <location>
        <begin position="26"/>
        <end position="275"/>
    </location>
</feature>
<proteinExistence type="inferred from homology"/>
<gene>
    <name evidence="8" type="ORF">CLG85_011890</name>
    <name evidence="9" type="ORF">CLG85_07770</name>
</gene>
<keyword evidence="3 5" id="KW-0732">Signal</keyword>
<dbReference type="RefSeq" id="WP_095881752.1">
    <property type="nucleotide sequence ID" value="NZ_NTHN02000019.1"/>
</dbReference>
<dbReference type="SMART" id="SM00062">
    <property type="entry name" value="PBPb"/>
    <property type="match status" value="1"/>
</dbReference>
<dbReference type="PANTHER" id="PTHR35936:SF17">
    <property type="entry name" value="ARGININE-BINDING EXTRACELLULAR PROTEIN ARTP"/>
    <property type="match status" value="1"/>
</dbReference>
<reference evidence="10" key="2">
    <citation type="submission" date="2023-07" db="EMBL/GenBank/DDBJ databases">
        <title>Yangia mangrovi SAOS 153D genome.</title>
        <authorList>
            <person name="Verma A."/>
            <person name="Pal Y."/>
            <person name="Sundharam S."/>
            <person name="Bisht B."/>
            <person name="Srinivasan K."/>
        </authorList>
    </citation>
    <scope>NUCLEOTIDE SEQUENCE [LARGE SCALE GENOMIC DNA]</scope>
    <source>
        <strain evidence="10">SAOS 153D</strain>
    </source>
</reference>
<evidence type="ECO:0000313" key="9">
    <source>
        <dbReference type="EMBL" id="PBD19755.1"/>
    </source>
</evidence>
<evidence type="ECO:0000256" key="1">
    <source>
        <dbReference type="ARBA" id="ARBA00004196"/>
    </source>
</evidence>
<feature type="domain" description="Ionotropic glutamate receptor C-terminal" evidence="7">
    <location>
        <begin position="26"/>
        <end position="274"/>
    </location>
</feature>
<dbReference type="InterPro" id="IPR018313">
    <property type="entry name" value="SBP_3_CS"/>
</dbReference>
<evidence type="ECO:0000256" key="3">
    <source>
        <dbReference type="ARBA" id="ARBA00022729"/>
    </source>
</evidence>
<dbReference type="Proteomes" id="UP000217448">
    <property type="component" value="Unassembled WGS sequence"/>
</dbReference>
<accession>A0A2A3JX38</accession>
<dbReference type="Pfam" id="PF00497">
    <property type="entry name" value="SBP_bac_3"/>
    <property type="match status" value="1"/>
</dbReference>
<dbReference type="SMART" id="SM00079">
    <property type="entry name" value="PBPe"/>
    <property type="match status" value="1"/>
</dbReference>
<dbReference type="EMBL" id="NTHN01000099">
    <property type="protein sequence ID" value="PBD19755.1"/>
    <property type="molecule type" value="Genomic_DNA"/>
</dbReference>
<name>A0A2A3JX38_9RHOB</name>
<dbReference type="Gene3D" id="3.40.190.10">
    <property type="entry name" value="Periplasmic binding protein-like II"/>
    <property type="match status" value="2"/>
</dbReference>
<comment type="caution">
    <text evidence="9">The sequence shown here is derived from an EMBL/GenBank/DDBJ whole genome shotgun (WGS) entry which is preliminary data.</text>
</comment>
<feature type="signal peptide" evidence="5">
    <location>
        <begin position="1"/>
        <end position="19"/>
    </location>
</feature>
<dbReference type="InterPro" id="IPR001320">
    <property type="entry name" value="Iontro_rcpt_C"/>
</dbReference>
<dbReference type="SUPFAM" id="SSF53850">
    <property type="entry name" value="Periplasmic binding protein-like II"/>
    <property type="match status" value="1"/>
</dbReference>
<dbReference type="GO" id="GO:0016020">
    <property type="term" value="C:membrane"/>
    <property type="evidence" value="ECO:0007669"/>
    <property type="project" value="InterPro"/>
</dbReference>
<sequence length="279" mass="30111">MKKTLIAATLGLTALAATAEAKDWTHVTIATEGAFAPWNFTEADGTLTGYEVDLYKVLCERMEVECTLVAQNWDGIIPGLLAGKYDAIMAGMSATAKREEVISFSQPYGSTGQTFGVLKGSDLEELPLKGEVFNLANNPDGAAEAIEAIRPMLKGKTIGVQSSAISARFMQETFGDELTIREYKATEQHDLDLLAGRIDAVIASPAYLMTTIKEPANAEMTMAGPRFQGGILGRGSSVGLRKEDTELREMFDKALDSVKADGTTKALSEKWFGFDVTVY</sequence>
<dbReference type="AlphaFoldDB" id="A0A2A3JX38"/>
<evidence type="ECO:0000256" key="5">
    <source>
        <dbReference type="SAM" id="SignalP"/>
    </source>
</evidence>
<keyword evidence="10" id="KW-1185">Reference proteome</keyword>
<protein>
    <submittedName>
        <fullName evidence="9">ABC transporter substrate-binding protein</fullName>
    </submittedName>
    <submittedName>
        <fullName evidence="8">Transporter substrate-binding domain-containing protein</fullName>
    </submittedName>
</protein>
<evidence type="ECO:0000313" key="8">
    <source>
        <dbReference type="EMBL" id="MCT4370979.1"/>
    </source>
</evidence>
<feature type="chain" id="PRO_5013354012" evidence="5">
    <location>
        <begin position="20"/>
        <end position="279"/>
    </location>
</feature>
<reference evidence="8" key="3">
    <citation type="submission" date="2024-05" db="EMBL/GenBank/DDBJ databases">
        <title>Yangia mangrovi SAOS 153D genome.</title>
        <authorList>
            <person name="Verma A."/>
            <person name="Pal Y."/>
            <person name="Sundharam S."/>
            <person name="Bisht B."/>
            <person name="Srinivasan K."/>
        </authorList>
    </citation>
    <scope>NUCLEOTIDE SEQUENCE</scope>
    <source>
        <strain evidence="8">SAOS 153D</strain>
    </source>
</reference>
<dbReference type="OrthoDB" id="9807134at2"/>
<dbReference type="InterPro" id="IPR001638">
    <property type="entry name" value="Solute-binding_3/MltF_N"/>
</dbReference>
<dbReference type="PROSITE" id="PS01039">
    <property type="entry name" value="SBP_BACTERIAL_3"/>
    <property type="match status" value="1"/>
</dbReference>
<dbReference type="GO" id="GO:0015276">
    <property type="term" value="F:ligand-gated monoatomic ion channel activity"/>
    <property type="evidence" value="ECO:0007669"/>
    <property type="project" value="InterPro"/>
</dbReference>
<evidence type="ECO:0000313" key="10">
    <source>
        <dbReference type="Proteomes" id="UP000217448"/>
    </source>
</evidence>
<evidence type="ECO:0000259" key="7">
    <source>
        <dbReference type="SMART" id="SM00079"/>
    </source>
</evidence>
<dbReference type="EMBL" id="NTHN02000019">
    <property type="protein sequence ID" value="MCT4370979.1"/>
    <property type="molecule type" value="Genomic_DNA"/>
</dbReference>
<organism evidence="9">
    <name type="scientific">Alloyangia mangrovi</name>
    <dbReference type="NCBI Taxonomy" id="1779329"/>
    <lineage>
        <taxon>Bacteria</taxon>
        <taxon>Pseudomonadati</taxon>
        <taxon>Pseudomonadota</taxon>
        <taxon>Alphaproteobacteria</taxon>
        <taxon>Rhodobacterales</taxon>
        <taxon>Roseobacteraceae</taxon>
        <taxon>Alloyangia</taxon>
    </lineage>
</organism>
<comment type="similarity">
    <text evidence="2 4">Belongs to the bacterial solute-binding protein 3 family.</text>
</comment>
<reference evidence="9" key="1">
    <citation type="submission" date="2017-09" db="EMBL/GenBank/DDBJ databases">
        <title>Yangia sp. SAOS 153D whole genome sequencing.</title>
        <authorList>
            <person name="Verma A."/>
            <person name="Krishnamurthi S."/>
        </authorList>
    </citation>
    <scope>NUCLEOTIDE SEQUENCE [LARGE SCALE GENOMIC DNA]</scope>
    <source>
        <strain evidence="9">SAOS 153D</strain>
    </source>
</reference>
<evidence type="ECO:0000259" key="6">
    <source>
        <dbReference type="SMART" id="SM00062"/>
    </source>
</evidence>
<evidence type="ECO:0000256" key="2">
    <source>
        <dbReference type="ARBA" id="ARBA00010333"/>
    </source>
</evidence>
<evidence type="ECO:0000256" key="4">
    <source>
        <dbReference type="RuleBase" id="RU003744"/>
    </source>
</evidence>